<dbReference type="InterPro" id="IPR018584">
    <property type="entry name" value="GT87"/>
</dbReference>
<name>A0A367YYQ5_9ACTN</name>
<evidence type="ECO:0000256" key="8">
    <source>
        <dbReference type="SAM" id="Phobius"/>
    </source>
</evidence>
<comment type="caution">
    <text evidence="9">The sequence shown here is derived from an EMBL/GenBank/DDBJ whole genome shotgun (WGS) entry which is preliminary data.</text>
</comment>
<feature type="transmembrane region" description="Helical" evidence="8">
    <location>
        <begin position="262"/>
        <end position="284"/>
    </location>
</feature>
<feature type="transmembrane region" description="Helical" evidence="8">
    <location>
        <begin position="188"/>
        <end position="209"/>
    </location>
</feature>
<dbReference type="GO" id="GO:0016758">
    <property type="term" value="F:hexosyltransferase activity"/>
    <property type="evidence" value="ECO:0007669"/>
    <property type="project" value="InterPro"/>
</dbReference>
<gene>
    <name evidence="9" type="ORF">DT076_00640</name>
</gene>
<feature type="transmembrane region" description="Helical" evidence="8">
    <location>
        <begin position="320"/>
        <end position="339"/>
    </location>
</feature>
<keyword evidence="5 8" id="KW-1133">Transmembrane helix</keyword>
<evidence type="ECO:0000256" key="3">
    <source>
        <dbReference type="ARBA" id="ARBA00022679"/>
    </source>
</evidence>
<reference evidence="9 10" key="1">
    <citation type="submission" date="2018-07" db="EMBL/GenBank/DDBJ databases">
        <title>Desertimonas flava gen. nov. sp. nov.</title>
        <authorList>
            <person name="Liu S."/>
        </authorList>
    </citation>
    <scope>NUCLEOTIDE SEQUENCE [LARGE SCALE GENOMIC DNA]</scope>
    <source>
        <strain evidence="9 10">16Sb5-5</strain>
    </source>
</reference>
<feature type="transmembrane region" description="Helical" evidence="8">
    <location>
        <begin position="116"/>
        <end position="136"/>
    </location>
</feature>
<dbReference type="RefSeq" id="WP_114124728.1">
    <property type="nucleotide sequence ID" value="NZ_QOUI01000001.1"/>
</dbReference>
<evidence type="ECO:0000256" key="7">
    <source>
        <dbReference type="ARBA" id="ARBA00024033"/>
    </source>
</evidence>
<accession>A0A367YYQ5</accession>
<dbReference type="Proteomes" id="UP000252770">
    <property type="component" value="Unassembled WGS sequence"/>
</dbReference>
<sequence>MTTAEPTRRGDVTIPTGGVWLSWLLTRLLVLAVWGLFERIATGDVLYYHGKLAALGEAGVAGTLVEYPTPVVALMAVPWLAGAGTQAGFLVAFVAAMLALDAWLTRRLHRSGAPATALLFWLAFVPLLGPLALLRFDMVPAVLAGVALLWSTRRPATAGGLVAAGAAIKLWPALLVPALLGGDRRWRTLAGFAGTGVALALVSLVAGGWDRLVSPLTWQSDRGLQVESVWATVLMVLHGTSPETYTVGYSRYQAFEVFGPQVGAWTTAANLSMVAGLAVMAVLFWRVWRSGRADRLAAATVMAAVVALMIVTNKTLSPQYVLWLGGPVAVMLAEASGTGSRHRRPVLWFAGATLVLTALTHLVYPVMYGALVYDGPGPAQALALVVLALRNVGLLGLTVAAVVLAWRLTGRVTETEPERSVTA</sequence>
<protein>
    <submittedName>
        <fullName evidence="9">DUF2029 domain-containing protein</fullName>
    </submittedName>
</protein>
<comment type="similarity">
    <text evidence="7">Belongs to the glycosyltransferase 87 family.</text>
</comment>
<evidence type="ECO:0000313" key="10">
    <source>
        <dbReference type="Proteomes" id="UP000252770"/>
    </source>
</evidence>
<proteinExistence type="inferred from homology"/>
<dbReference type="AlphaFoldDB" id="A0A367YYQ5"/>
<feature type="transmembrane region" description="Helical" evidence="8">
    <location>
        <begin position="346"/>
        <end position="367"/>
    </location>
</feature>
<evidence type="ECO:0000256" key="4">
    <source>
        <dbReference type="ARBA" id="ARBA00022692"/>
    </source>
</evidence>
<keyword evidence="2" id="KW-1003">Cell membrane</keyword>
<keyword evidence="6 8" id="KW-0472">Membrane</keyword>
<keyword evidence="4 8" id="KW-0812">Transmembrane</keyword>
<feature type="transmembrane region" description="Helical" evidence="8">
    <location>
        <begin position="87"/>
        <end position="104"/>
    </location>
</feature>
<evidence type="ECO:0000256" key="1">
    <source>
        <dbReference type="ARBA" id="ARBA00004651"/>
    </source>
</evidence>
<evidence type="ECO:0000256" key="2">
    <source>
        <dbReference type="ARBA" id="ARBA00022475"/>
    </source>
</evidence>
<keyword evidence="10" id="KW-1185">Reference proteome</keyword>
<organism evidence="9 10">
    <name type="scientific">Desertihabitans brevis</name>
    <dbReference type="NCBI Taxonomy" id="2268447"/>
    <lineage>
        <taxon>Bacteria</taxon>
        <taxon>Bacillati</taxon>
        <taxon>Actinomycetota</taxon>
        <taxon>Actinomycetes</taxon>
        <taxon>Propionibacteriales</taxon>
        <taxon>Propionibacteriaceae</taxon>
        <taxon>Desertihabitans</taxon>
    </lineage>
</organism>
<dbReference type="GO" id="GO:0005886">
    <property type="term" value="C:plasma membrane"/>
    <property type="evidence" value="ECO:0007669"/>
    <property type="project" value="UniProtKB-SubCell"/>
</dbReference>
<feature type="transmembrane region" description="Helical" evidence="8">
    <location>
        <begin position="379"/>
        <end position="406"/>
    </location>
</feature>
<evidence type="ECO:0000313" key="9">
    <source>
        <dbReference type="EMBL" id="RCK71026.1"/>
    </source>
</evidence>
<feature type="transmembrane region" description="Helical" evidence="8">
    <location>
        <begin position="156"/>
        <end position="176"/>
    </location>
</feature>
<evidence type="ECO:0000256" key="5">
    <source>
        <dbReference type="ARBA" id="ARBA00022989"/>
    </source>
</evidence>
<comment type="subcellular location">
    <subcellularLocation>
        <location evidence="1">Cell membrane</location>
        <topology evidence="1">Multi-pass membrane protein</topology>
    </subcellularLocation>
</comment>
<keyword evidence="3" id="KW-0808">Transferase</keyword>
<dbReference type="EMBL" id="QOUI01000001">
    <property type="protein sequence ID" value="RCK71026.1"/>
    <property type="molecule type" value="Genomic_DNA"/>
</dbReference>
<evidence type="ECO:0000256" key="6">
    <source>
        <dbReference type="ARBA" id="ARBA00023136"/>
    </source>
</evidence>
<dbReference type="Pfam" id="PF09594">
    <property type="entry name" value="GT87"/>
    <property type="match status" value="1"/>
</dbReference>
<feature type="transmembrane region" description="Helical" evidence="8">
    <location>
        <begin position="20"/>
        <end position="37"/>
    </location>
</feature>
<feature type="transmembrane region" description="Helical" evidence="8">
    <location>
        <begin position="296"/>
        <end position="314"/>
    </location>
</feature>